<dbReference type="PANTHER" id="PTHR39157">
    <property type="entry name" value="INTEGRAL MEMBRANE PROTEIN-RELATED"/>
    <property type="match status" value="1"/>
</dbReference>
<name>A0A1M7T4H6_9FIRM</name>
<dbReference type="AlphaFoldDB" id="A0A1M7T4H6"/>
<feature type="transmembrane region" description="Helical" evidence="5">
    <location>
        <begin position="68"/>
        <end position="87"/>
    </location>
</feature>
<dbReference type="EMBL" id="FRDN01000005">
    <property type="protein sequence ID" value="SHN65584.1"/>
    <property type="molecule type" value="Genomic_DNA"/>
</dbReference>
<dbReference type="Pfam" id="PF07681">
    <property type="entry name" value="DoxX"/>
    <property type="match status" value="1"/>
</dbReference>
<protein>
    <submittedName>
        <fullName evidence="6">Thiosulfate dehydrogenase [quinone] large subunit</fullName>
    </submittedName>
</protein>
<accession>A0A1M7T4H6</accession>
<dbReference type="STRING" id="1121395.SAMN02745215_01538"/>
<evidence type="ECO:0000256" key="2">
    <source>
        <dbReference type="ARBA" id="ARBA00022692"/>
    </source>
</evidence>
<gene>
    <name evidence="6" type="ORF">SAMN02745215_01538</name>
</gene>
<keyword evidence="2 5" id="KW-0812">Transmembrane</keyword>
<evidence type="ECO:0000313" key="7">
    <source>
        <dbReference type="Proteomes" id="UP000184010"/>
    </source>
</evidence>
<keyword evidence="4 5" id="KW-0472">Membrane</keyword>
<evidence type="ECO:0000256" key="1">
    <source>
        <dbReference type="ARBA" id="ARBA00004141"/>
    </source>
</evidence>
<keyword evidence="3 5" id="KW-1133">Transmembrane helix</keyword>
<proteinExistence type="predicted"/>
<dbReference type="InterPro" id="IPR032808">
    <property type="entry name" value="DoxX"/>
</dbReference>
<evidence type="ECO:0000256" key="5">
    <source>
        <dbReference type="SAM" id="Phobius"/>
    </source>
</evidence>
<evidence type="ECO:0000313" key="6">
    <source>
        <dbReference type="EMBL" id="SHN65584.1"/>
    </source>
</evidence>
<comment type="subcellular location">
    <subcellularLocation>
        <location evidence="1">Membrane</location>
        <topology evidence="1">Multi-pass membrane protein</topology>
    </subcellularLocation>
</comment>
<dbReference type="GO" id="GO:0016020">
    <property type="term" value="C:membrane"/>
    <property type="evidence" value="ECO:0007669"/>
    <property type="project" value="UniProtKB-SubCell"/>
</dbReference>
<feature type="transmembrane region" description="Helical" evidence="5">
    <location>
        <begin position="7"/>
        <end position="26"/>
    </location>
</feature>
<reference evidence="7" key="1">
    <citation type="submission" date="2016-12" db="EMBL/GenBank/DDBJ databases">
        <authorList>
            <person name="Varghese N."/>
            <person name="Submissions S."/>
        </authorList>
    </citation>
    <scope>NUCLEOTIDE SEQUENCE [LARGE SCALE GENOMIC DNA]</scope>
    <source>
        <strain evidence="7">DSM 11544</strain>
    </source>
</reference>
<evidence type="ECO:0000256" key="4">
    <source>
        <dbReference type="ARBA" id="ARBA00023136"/>
    </source>
</evidence>
<feature type="transmembrane region" description="Helical" evidence="5">
    <location>
        <begin position="130"/>
        <end position="149"/>
    </location>
</feature>
<keyword evidence="7" id="KW-1185">Reference proteome</keyword>
<dbReference type="RefSeq" id="WP_072772045.1">
    <property type="nucleotide sequence ID" value="NZ_FRDN01000005.1"/>
</dbReference>
<dbReference type="PANTHER" id="PTHR39157:SF1">
    <property type="entry name" value="DOXX FAMILY PROTEIN"/>
    <property type="match status" value="1"/>
</dbReference>
<evidence type="ECO:0000256" key="3">
    <source>
        <dbReference type="ARBA" id="ARBA00022989"/>
    </source>
</evidence>
<organism evidence="6 7">
    <name type="scientific">Desulfitobacterium chlororespirans DSM 11544</name>
    <dbReference type="NCBI Taxonomy" id="1121395"/>
    <lineage>
        <taxon>Bacteria</taxon>
        <taxon>Bacillati</taxon>
        <taxon>Bacillota</taxon>
        <taxon>Clostridia</taxon>
        <taxon>Eubacteriales</taxon>
        <taxon>Desulfitobacteriaceae</taxon>
        <taxon>Desulfitobacterium</taxon>
    </lineage>
</organism>
<feature type="transmembrane region" description="Helical" evidence="5">
    <location>
        <begin position="94"/>
        <end position="118"/>
    </location>
</feature>
<sequence>MKNPIKSVIALLIRLYFGYYFLNAGIGKFQTGFNGDSVGGFLKGGLAQTAEAMAAAGKTGKANVTDTWGWLISHVFLPNADIMAVAVKTGEVMIGLGLILGCFTTLAAFFALTMNFSFLLSGTVSSNPQMVIGFLFILYFAAASGAIGVDRFFMHKLVDKFPILNKGFLRHLFPVDAGHRAAIKNTINQAG</sequence>
<dbReference type="Proteomes" id="UP000184010">
    <property type="component" value="Unassembled WGS sequence"/>
</dbReference>